<dbReference type="InterPro" id="IPR050236">
    <property type="entry name" value="Ser_Thr_kinase_AGC"/>
</dbReference>
<dbReference type="InterPro" id="IPR000961">
    <property type="entry name" value="AGC-kinase_C"/>
</dbReference>
<feature type="compositionally biased region" description="Polar residues" evidence="12">
    <location>
        <begin position="361"/>
        <end position="377"/>
    </location>
</feature>
<evidence type="ECO:0000259" key="13">
    <source>
        <dbReference type="PROSITE" id="PS50011"/>
    </source>
</evidence>
<evidence type="ECO:0000256" key="10">
    <source>
        <dbReference type="ARBA" id="ARBA00047899"/>
    </source>
</evidence>
<feature type="region of interest" description="Disordered" evidence="12">
    <location>
        <begin position="360"/>
        <end position="382"/>
    </location>
</feature>
<dbReference type="Pfam" id="PF00069">
    <property type="entry name" value="Pkinase"/>
    <property type="match status" value="2"/>
</dbReference>
<evidence type="ECO:0000256" key="12">
    <source>
        <dbReference type="SAM" id="MobiDB-lite"/>
    </source>
</evidence>
<dbReference type="SMART" id="SM00220">
    <property type="entry name" value="S_TKc"/>
    <property type="match status" value="1"/>
</dbReference>
<dbReference type="RefSeq" id="XP_073994697.1">
    <property type="nucleotide sequence ID" value="XM_074138596.1"/>
</dbReference>
<sequence length="584" mass="65589">MSSFLEMSGGKKPPAIEDFEIIKPISRGAFGKVYLAYRKTNMDQLFAIKVMKKSEMINKNMITQVNRERNALALARSPYCVHLYYCLQTDTSVFLVMEYLIGGDLKSLLSIYGFFEESMAVFYAAEIALALQYLHRHGIIHRDIKPDNMLLTADGHLRLTDFGLSKVAIHRDLELEDLMNGSPNVVSTRTPGQLLSLTSHITFGSSDRLNSAHLLTDDMYAGFEARNESGVMPIHNCVDCLPTDNLSAEMESMPSTFYSCKSCGQQDSCCCPRNNSLQSVSLDLRLRSVRERNRKRKISGEGEESNSQTPNRLLLGLSDVSAEGTPNRYFEREIQSDILPTVTPLKSVLKCRNRLREHQLAAQSTPVAGSSRLQDSGGQRKKKTRFFLPASSGVMDLSRTKLPLMNLSPIPTPNKPNLIHTPYKTPKNVGKSTVYGSSDDRLLGTPNYLAPELLIKQQAHGPESDWWSLGVCLYEFMTGVLPFDDVDVQTTFNNIKKRALEWPKDEEALTNEAVHAIESLLTLEPELRANGDTLRAMPLFERVDWDNLHQSPAPFIPQPDSSIDTSYFQARNLLHNLKISEFDL</sequence>
<evidence type="ECO:0000256" key="4">
    <source>
        <dbReference type="ARBA" id="ARBA00022527"/>
    </source>
</evidence>
<feature type="domain" description="AGC-kinase C-terminal" evidence="14">
    <location>
        <begin position="541"/>
        <end position="584"/>
    </location>
</feature>
<keyword evidence="6" id="KW-0547">Nucleotide-binding</keyword>
<proteinExistence type="inferred from homology"/>
<dbReference type="InterPro" id="IPR008271">
    <property type="entry name" value="Ser/Thr_kinase_AS"/>
</dbReference>
<keyword evidence="7" id="KW-0418">Kinase</keyword>
<dbReference type="InterPro" id="IPR000719">
    <property type="entry name" value="Prot_kinase_dom"/>
</dbReference>
<feature type="domain" description="Protein kinase" evidence="13">
    <location>
        <begin position="19"/>
        <end position="540"/>
    </location>
</feature>
<evidence type="ECO:0000256" key="5">
    <source>
        <dbReference type="ARBA" id="ARBA00022679"/>
    </source>
</evidence>
<dbReference type="Gene3D" id="1.10.510.10">
    <property type="entry name" value="Transferase(Phosphotransferase) domain 1"/>
    <property type="match status" value="2"/>
</dbReference>
<keyword evidence="8" id="KW-0067">ATP-binding</keyword>
<evidence type="ECO:0000256" key="7">
    <source>
        <dbReference type="ARBA" id="ARBA00022777"/>
    </source>
</evidence>
<evidence type="ECO:0000256" key="2">
    <source>
        <dbReference type="ARBA" id="ARBA00012513"/>
    </source>
</evidence>
<evidence type="ECO:0000313" key="15">
    <source>
        <dbReference type="EnsemblMetazoa" id="RPRC005266.P149"/>
    </source>
</evidence>
<evidence type="ECO:0000313" key="16">
    <source>
        <dbReference type="Proteomes" id="UP000015103"/>
    </source>
</evidence>
<reference evidence="15" key="1">
    <citation type="submission" date="2025-05" db="UniProtKB">
        <authorList>
            <consortium name="EnsemblMetazoa"/>
        </authorList>
    </citation>
    <scope>IDENTIFICATION</scope>
</reference>
<dbReference type="PANTHER" id="PTHR24356">
    <property type="entry name" value="SERINE/THREONINE-PROTEIN KINASE"/>
    <property type="match status" value="1"/>
</dbReference>
<dbReference type="SUPFAM" id="SSF56112">
    <property type="entry name" value="Protein kinase-like (PK-like)"/>
    <property type="match status" value="1"/>
</dbReference>
<dbReference type="EMBL" id="ACPB03002879">
    <property type="status" value="NOT_ANNOTATED_CDS"/>
    <property type="molecule type" value="Genomic_DNA"/>
</dbReference>
<evidence type="ECO:0000256" key="8">
    <source>
        <dbReference type="ARBA" id="ARBA00022840"/>
    </source>
</evidence>
<dbReference type="PROSITE" id="PS50011">
    <property type="entry name" value="PROTEIN_KINASE_DOM"/>
    <property type="match status" value="1"/>
</dbReference>
<dbReference type="EC" id="2.7.11.1" evidence="2"/>
<keyword evidence="4" id="KW-0723">Serine/threonine-protein kinase</keyword>
<evidence type="ECO:0000259" key="14">
    <source>
        <dbReference type="PROSITE" id="PS51285"/>
    </source>
</evidence>
<dbReference type="Gene3D" id="3.30.200.20">
    <property type="entry name" value="Phosphorylase Kinase, domain 1"/>
    <property type="match status" value="2"/>
</dbReference>
<organism evidence="15 16">
    <name type="scientific">Rhodnius prolixus</name>
    <name type="common">Triatomid bug</name>
    <dbReference type="NCBI Taxonomy" id="13249"/>
    <lineage>
        <taxon>Eukaryota</taxon>
        <taxon>Metazoa</taxon>
        <taxon>Ecdysozoa</taxon>
        <taxon>Arthropoda</taxon>
        <taxon>Hexapoda</taxon>
        <taxon>Insecta</taxon>
        <taxon>Pterygota</taxon>
        <taxon>Neoptera</taxon>
        <taxon>Paraneoptera</taxon>
        <taxon>Hemiptera</taxon>
        <taxon>Heteroptera</taxon>
        <taxon>Panheteroptera</taxon>
        <taxon>Cimicomorpha</taxon>
        <taxon>Reduviidae</taxon>
        <taxon>Triatominae</taxon>
        <taxon>Rhodnius</taxon>
    </lineage>
</organism>
<dbReference type="PANTHER" id="PTHR24356:SF1">
    <property type="entry name" value="SERINE_THREONINE-PROTEIN KINASE GREATWALL"/>
    <property type="match status" value="1"/>
</dbReference>
<evidence type="ECO:0000256" key="6">
    <source>
        <dbReference type="ARBA" id="ARBA00022741"/>
    </source>
</evidence>
<comment type="catalytic activity">
    <reaction evidence="11">
        <text>L-seryl-[protein] + ATP = O-phospho-L-seryl-[protein] + ADP + H(+)</text>
        <dbReference type="Rhea" id="RHEA:17989"/>
        <dbReference type="Rhea" id="RHEA-COMP:9863"/>
        <dbReference type="Rhea" id="RHEA-COMP:11604"/>
        <dbReference type="ChEBI" id="CHEBI:15378"/>
        <dbReference type="ChEBI" id="CHEBI:29999"/>
        <dbReference type="ChEBI" id="CHEBI:30616"/>
        <dbReference type="ChEBI" id="CHEBI:83421"/>
        <dbReference type="ChEBI" id="CHEBI:456216"/>
        <dbReference type="EC" id="2.7.11.1"/>
    </reaction>
</comment>
<comment type="similarity">
    <text evidence="1">Belongs to the protein kinase superfamily. AGC Ser/Thr protein kinase family.</text>
</comment>
<comment type="catalytic activity">
    <reaction evidence="10">
        <text>L-threonyl-[protein] + ATP = O-phospho-L-threonyl-[protein] + ADP + H(+)</text>
        <dbReference type="Rhea" id="RHEA:46608"/>
        <dbReference type="Rhea" id="RHEA-COMP:11060"/>
        <dbReference type="Rhea" id="RHEA-COMP:11605"/>
        <dbReference type="ChEBI" id="CHEBI:15378"/>
        <dbReference type="ChEBI" id="CHEBI:30013"/>
        <dbReference type="ChEBI" id="CHEBI:30616"/>
        <dbReference type="ChEBI" id="CHEBI:61977"/>
        <dbReference type="ChEBI" id="CHEBI:456216"/>
        <dbReference type="EC" id="2.7.11.1"/>
    </reaction>
</comment>
<dbReference type="GeneID" id="141459476"/>
<dbReference type="PROSITE" id="PS00108">
    <property type="entry name" value="PROTEIN_KINASE_ST"/>
    <property type="match status" value="1"/>
</dbReference>
<dbReference type="EnsemblMetazoa" id="RPRC005266.R149">
    <property type="protein sequence ID" value="RPRC005266.P149"/>
    <property type="gene ID" value="RPRC005266"/>
</dbReference>
<protein>
    <recommendedName>
        <fullName evidence="3">Serine/threonine-protein kinase greatwall</fullName>
        <ecNumber evidence="2">2.7.11.1</ecNumber>
    </recommendedName>
    <alternativeName>
        <fullName evidence="9">Microtubule-associated serine/threonine-protein kinase-like</fullName>
    </alternativeName>
</protein>
<dbReference type="PROSITE" id="PS51285">
    <property type="entry name" value="AGC_KINASE_CTER"/>
    <property type="match status" value="1"/>
</dbReference>
<keyword evidence="5" id="KW-0808">Transferase</keyword>
<feature type="region of interest" description="Disordered" evidence="12">
    <location>
        <begin position="293"/>
        <end position="313"/>
    </location>
</feature>
<evidence type="ECO:0000256" key="9">
    <source>
        <dbReference type="ARBA" id="ARBA00033099"/>
    </source>
</evidence>
<keyword evidence="16" id="KW-1185">Reference proteome</keyword>
<evidence type="ECO:0000256" key="1">
    <source>
        <dbReference type="ARBA" id="ARBA00009903"/>
    </source>
</evidence>
<evidence type="ECO:0000256" key="11">
    <source>
        <dbReference type="ARBA" id="ARBA00048679"/>
    </source>
</evidence>
<evidence type="ECO:0000256" key="3">
    <source>
        <dbReference type="ARBA" id="ARBA00022148"/>
    </source>
</evidence>
<dbReference type="InterPro" id="IPR011009">
    <property type="entry name" value="Kinase-like_dom_sf"/>
</dbReference>
<name>A0ABL0DRA1_RHOPR</name>
<accession>A0ABL0DRA1</accession>
<dbReference type="Proteomes" id="UP000015103">
    <property type="component" value="Unassembled WGS sequence"/>
</dbReference>